<gene>
    <name evidence="1" type="ORF">SAVMC3_58100</name>
</gene>
<reference evidence="1" key="1">
    <citation type="submission" date="2019-04" db="EMBL/GenBank/DDBJ databases">
        <title>Draft genome sequences of Streptomyces avermitilis MC3.</title>
        <authorList>
            <person name="Komaki H."/>
            <person name="Tamura T."/>
            <person name="Hosoyama A."/>
        </authorList>
    </citation>
    <scope>NUCLEOTIDE SEQUENCE</scope>
    <source>
        <strain evidence="1">MC3</strain>
    </source>
</reference>
<protein>
    <submittedName>
        <fullName evidence="1">Uncharacterized protein</fullName>
    </submittedName>
</protein>
<accession>A0A499VU67</accession>
<dbReference type="EMBL" id="AP019621">
    <property type="protein sequence ID" value="BBJ53181.1"/>
    <property type="molecule type" value="Genomic_DNA"/>
</dbReference>
<proteinExistence type="predicted"/>
<dbReference type="AlphaFoldDB" id="A0A499VU67"/>
<sequence>MASVTSSRSTAAPAGALRRGVTWEASAFVVMRTSIGRDDETVAFRRKDALRSRCDDTVPSRRKEQ</sequence>
<name>A0A499VU67_STRAX</name>
<organism evidence="1">
    <name type="scientific">Streptomyces avermitilis</name>
    <dbReference type="NCBI Taxonomy" id="33903"/>
    <lineage>
        <taxon>Bacteria</taxon>
        <taxon>Bacillati</taxon>
        <taxon>Actinomycetota</taxon>
        <taxon>Actinomycetes</taxon>
        <taxon>Kitasatosporales</taxon>
        <taxon>Streptomycetaceae</taxon>
        <taxon>Streptomyces</taxon>
    </lineage>
</organism>
<evidence type="ECO:0000313" key="1">
    <source>
        <dbReference type="EMBL" id="BBJ53181.1"/>
    </source>
</evidence>